<reference evidence="1 2" key="1">
    <citation type="submission" date="2014-04" db="EMBL/GenBank/DDBJ databases">
        <authorList>
            <consortium name="DOE Joint Genome Institute"/>
            <person name="Kuo A."/>
            <person name="Girlanda M."/>
            <person name="Perotto S."/>
            <person name="Kohler A."/>
            <person name="Nagy L.G."/>
            <person name="Floudas D."/>
            <person name="Copeland A."/>
            <person name="Barry K.W."/>
            <person name="Cichocki N."/>
            <person name="Veneault-Fourrey C."/>
            <person name="LaButti K."/>
            <person name="Lindquist E.A."/>
            <person name="Lipzen A."/>
            <person name="Lundell T."/>
            <person name="Morin E."/>
            <person name="Murat C."/>
            <person name="Sun H."/>
            <person name="Tunlid A."/>
            <person name="Henrissat B."/>
            <person name="Grigoriev I.V."/>
            <person name="Hibbett D.S."/>
            <person name="Martin F."/>
            <person name="Nordberg H.P."/>
            <person name="Cantor M.N."/>
            <person name="Hua S.X."/>
        </authorList>
    </citation>
    <scope>NUCLEOTIDE SEQUENCE [LARGE SCALE GENOMIC DNA]</scope>
    <source>
        <strain evidence="1 2">MUT 4182</strain>
    </source>
</reference>
<organism evidence="1 2">
    <name type="scientific">Tulasnella calospora MUT 4182</name>
    <dbReference type="NCBI Taxonomy" id="1051891"/>
    <lineage>
        <taxon>Eukaryota</taxon>
        <taxon>Fungi</taxon>
        <taxon>Dikarya</taxon>
        <taxon>Basidiomycota</taxon>
        <taxon>Agaricomycotina</taxon>
        <taxon>Agaricomycetes</taxon>
        <taxon>Cantharellales</taxon>
        <taxon>Tulasnellaceae</taxon>
        <taxon>Tulasnella</taxon>
    </lineage>
</organism>
<evidence type="ECO:0000313" key="2">
    <source>
        <dbReference type="Proteomes" id="UP000054248"/>
    </source>
</evidence>
<dbReference type="AlphaFoldDB" id="A0A0C3MCJ2"/>
<evidence type="ECO:0000313" key="1">
    <source>
        <dbReference type="EMBL" id="KIO31472.1"/>
    </source>
</evidence>
<keyword evidence="2" id="KW-1185">Reference proteome</keyword>
<sequence length="291" mass="32996">MDVSAFYPERRWELSIENVLATQMFDTLVPSIERHVLATAETLVEFNSGILNILPTPRRRDLMDFDKDLRVQHSMLWTAILEYVLPAIETFLTGSTRLFDSADAQVLPTGPVLTSYLSSLRQEASLAARRCDQVESRLQSFGSSWASFHKILDFYAAHPIPQDSQASLVGKFMTLVFQQEPLHSSPEEYQILLDSSRHLAEECAALHATLENLANFFRKVIRQYDDAGRSPAWASKLDFRALGQRWRRIHAQVGQCRKSILKHQPTLAALQPPFIFHHELLESDAATASST</sequence>
<dbReference type="Proteomes" id="UP000054248">
    <property type="component" value="Unassembled WGS sequence"/>
</dbReference>
<reference evidence="2" key="2">
    <citation type="submission" date="2015-01" db="EMBL/GenBank/DDBJ databases">
        <title>Evolutionary Origins and Diversification of the Mycorrhizal Mutualists.</title>
        <authorList>
            <consortium name="DOE Joint Genome Institute"/>
            <consortium name="Mycorrhizal Genomics Consortium"/>
            <person name="Kohler A."/>
            <person name="Kuo A."/>
            <person name="Nagy L.G."/>
            <person name="Floudas D."/>
            <person name="Copeland A."/>
            <person name="Barry K.W."/>
            <person name="Cichocki N."/>
            <person name="Veneault-Fourrey C."/>
            <person name="LaButti K."/>
            <person name="Lindquist E.A."/>
            <person name="Lipzen A."/>
            <person name="Lundell T."/>
            <person name="Morin E."/>
            <person name="Murat C."/>
            <person name="Riley R."/>
            <person name="Ohm R."/>
            <person name="Sun H."/>
            <person name="Tunlid A."/>
            <person name="Henrissat B."/>
            <person name="Grigoriev I.V."/>
            <person name="Hibbett D.S."/>
            <person name="Martin F."/>
        </authorList>
    </citation>
    <scope>NUCLEOTIDE SEQUENCE [LARGE SCALE GENOMIC DNA]</scope>
    <source>
        <strain evidence="2">MUT 4182</strain>
    </source>
</reference>
<protein>
    <submittedName>
        <fullName evidence="1">Uncharacterized protein</fullName>
    </submittedName>
</protein>
<proteinExistence type="predicted"/>
<dbReference type="HOGENOM" id="CLU_957104_0_0_1"/>
<accession>A0A0C3MCJ2</accession>
<name>A0A0C3MCJ2_9AGAM</name>
<dbReference type="OrthoDB" id="3152447at2759"/>
<gene>
    <name evidence="1" type="ORF">M407DRAFT_133619</name>
</gene>
<dbReference type="EMBL" id="KN822963">
    <property type="protein sequence ID" value="KIO31472.1"/>
    <property type="molecule type" value="Genomic_DNA"/>
</dbReference>